<dbReference type="GO" id="GO:0004528">
    <property type="term" value="F:phosphodiesterase I activity"/>
    <property type="evidence" value="ECO:0007669"/>
    <property type="project" value="UniProtKB-EC"/>
</dbReference>
<evidence type="ECO:0000256" key="9">
    <source>
        <dbReference type="ARBA" id="ARBA00022842"/>
    </source>
</evidence>
<protein>
    <recommendedName>
        <fullName evidence="5">phosphodiesterase I</fullName>
        <ecNumber evidence="5">3.1.4.1</ecNumber>
    </recommendedName>
</protein>
<proteinExistence type="inferred from homology"/>
<dbReference type="InterPro" id="IPR040603">
    <property type="entry name" value="FAN1_SAP_bact"/>
</dbReference>
<reference evidence="12 13" key="1">
    <citation type="submission" date="2018-01" db="EMBL/GenBank/DDBJ databases">
        <title>Halomonas endophytica sp. nov., isolated from storage liquid in the stems of Populus euphratica.</title>
        <authorList>
            <person name="Chen C."/>
        </authorList>
    </citation>
    <scope>NUCLEOTIDE SEQUENCE [LARGE SCALE GENOMIC DNA]</scope>
    <source>
        <strain evidence="12 13">BZ-SZ-XJ27</strain>
    </source>
</reference>
<evidence type="ECO:0000259" key="11">
    <source>
        <dbReference type="SMART" id="SM00990"/>
    </source>
</evidence>
<dbReference type="EMBL" id="PNRG01000017">
    <property type="protein sequence ID" value="PMR80508.1"/>
    <property type="molecule type" value="Genomic_DNA"/>
</dbReference>
<dbReference type="OrthoDB" id="9803913at2"/>
<evidence type="ECO:0000313" key="12">
    <source>
        <dbReference type="EMBL" id="PMR80508.1"/>
    </source>
</evidence>
<dbReference type="Proteomes" id="UP000235547">
    <property type="component" value="Unassembled WGS sequence"/>
</dbReference>
<evidence type="ECO:0000256" key="3">
    <source>
        <dbReference type="ARBA" id="ARBA00001946"/>
    </source>
</evidence>
<feature type="domain" description="VRR-NUC" evidence="11">
    <location>
        <begin position="462"/>
        <end position="580"/>
    </location>
</feature>
<dbReference type="Pfam" id="PF18081">
    <property type="entry name" value="FANC_SAP"/>
    <property type="match status" value="1"/>
</dbReference>
<keyword evidence="8" id="KW-0378">Hydrolase</keyword>
<evidence type="ECO:0000256" key="1">
    <source>
        <dbReference type="ARBA" id="ARBA00000983"/>
    </source>
</evidence>
<dbReference type="InterPro" id="IPR033315">
    <property type="entry name" value="Fan1-like"/>
</dbReference>
<dbReference type="GO" id="GO:0003676">
    <property type="term" value="F:nucleic acid binding"/>
    <property type="evidence" value="ECO:0007669"/>
    <property type="project" value="InterPro"/>
</dbReference>
<comment type="caution">
    <text evidence="12">The sequence shown here is derived from an EMBL/GenBank/DDBJ whole genome shotgun (WGS) entry which is preliminary data.</text>
</comment>
<dbReference type="InterPro" id="IPR014883">
    <property type="entry name" value="VRR_NUC"/>
</dbReference>
<dbReference type="GO" id="GO:0036297">
    <property type="term" value="P:interstrand cross-link repair"/>
    <property type="evidence" value="ECO:0007669"/>
    <property type="project" value="InterPro"/>
</dbReference>
<dbReference type="InterPro" id="IPR011856">
    <property type="entry name" value="tRNA_endonuc-like_dom_sf"/>
</dbReference>
<sequence>MTSTSPAASLADPFYYLANFHFVLGFVSERHADLLSAGERAFIDTLGALPQPAQALLVRMVMRKGEVFRTSKLVYPEIGDTADALGPLVEAGLVDHDPALSLDELFHVLRLPELRRALASEIKSDGLARAGKAALLEALAERFPSPRRLADWWPEAPGELGGERLLRLRVMETCDRLRLMFFGNLRQDWAEFVLSELGVMRFERVDFSDDSRAFQHRDEVDGYLRMHRLRERLAAGEAVAELAAELPEVPAENAWLATRRHRLCLALAQAAQREGDTRRAIELYSLAGWGRAKATHALHGVPPVATGNSEARIRLLRLLERLGRYREAHRLALSLAHHERLEDEPQRQALDRLLPRLARRLGLPVSPVADAPMTQRIDLTLDGPAHCVERAVRDHLQCTQASVHYVENTLITGLFGLLCWEALFVPLPGAFFHPFHSGPADLYREDFVARRRTRFEACLARLDDGSHGQVIRRAWRLKQGIANPFVHWGVLDEALLELALDCLPPAHLKACFQRLLGDLKANRAGLPDLIQFFPEALPGEPRYRMIEVKGPGDRLQDNQRRWLAFFHAQGMPVAVCHVRWQTTRAEPAE</sequence>
<evidence type="ECO:0000256" key="10">
    <source>
        <dbReference type="ARBA" id="ARBA00023211"/>
    </source>
</evidence>
<dbReference type="AlphaFoldDB" id="A0A2N7UJ89"/>
<name>A0A2N7UJ89_9GAMM</name>
<evidence type="ECO:0000256" key="5">
    <source>
        <dbReference type="ARBA" id="ARBA00012029"/>
    </source>
</evidence>
<evidence type="ECO:0000256" key="2">
    <source>
        <dbReference type="ARBA" id="ARBA00001936"/>
    </source>
</evidence>
<dbReference type="PANTHER" id="PTHR15749:SF4">
    <property type="entry name" value="FANCONI-ASSOCIATED NUCLEASE 1"/>
    <property type="match status" value="1"/>
</dbReference>
<dbReference type="InterPro" id="IPR049125">
    <property type="entry name" value="FAN1-like_WH"/>
</dbReference>
<keyword evidence="7" id="KW-0479">Metal-binding</keyword>
<organism evidence="12 13">
    <name type="scientific">Halomonas urumqiensis</name>
    <dbReference type="NCBI Taxonomy" id="1684789"/>
    <lineage>
        <taxon>Bacteria</taxon>
        <taxon>Pseudomonadati</taxon>
        <taxon>Pseudomonadota</taxon>
        <taxon>Gammaproteobacteria</taxon>
        <taxon>Oceanospirillales</taxon>
        <taxon>Halomonadaceae</taxon>
        <taxon>Halomonas</taxon>
    </lineage>
</organism>
<dbReference type="PANTHER" id="PTHR15749">
    <property type="entry name" value="FANCONI-ASSOCIATED NUCLEASE 1"/>
    <property type="match status" value="1"/>
</dbReference>
<evidence type="ECO:0000256" key="4">
    <source>
        <dbReference type="ARBA" id="ARBA00005533"/>
    </source>
</evidence>
<dbReference type="EC" id="3.1.4.1" evidence="5"/>
<keyword evidence="10" id="KW-0464">Manganese</keyword>
<evidence type="ECO:0000256" key="6">
    <source>
        <dbReference type="ARBA" id="ARBA00022722"/>
    </source>
</evidence>
<gene>
    <name evidence="12" type="ORF">C1H70_08620</name>
</gene>
<comment type="similarity">
    <text evidence="4">Belongs to the FAN1 family.</text>
</comment>
<dbReference type="RefSeq" id="WP_102587944.1">
    <property type="nucleotide sequence ID" value="NZ_BNAE01000005.1"/>
</dbReference>
<keyword evidence="13" id="KW-1185">Reference proteome</keyword>
<accession>A0A2N7UJ89</accession>
<evidence type="ECO:0000313" key="13">
    <source>
        <dbReference type="Proteomes" id="UP000235547"/>
    </source>
</evidence>
<keyword evidence="9" id="KW-0460">Magnesium</keyword>
<keyword evidence="6" id="KW-0540">Nuclease</keyword>
<dbReference type="Gene3D" id="3.40.1350.10">
    <property type="match status" value="1"/>
</dbReference>
<dbReference type="Pfam" id="PF21315">
    <property type="entry name" value="FAN1_HTH"/>
    <property type="match status" value="1"/>
</dbReference>
<dbReference type="Pfam" id="PF08774">
    <property type="entry name" value="VRR_NUC"/>
    <property type="match status" value="1"/>
</dbReference>
<dbReference type="GO" id="GO:0046872">
    <property type="term" value="F:metal ion binding"/>
    <property type="evidence" value="ECO:0007669"/>
    <property type="project" value="UniProtKB-KW"/>
</dbReference>
<comment type="catalytic activity">
    <reaction evidence="1">
        <text>Hydrolytically removes 5'-nucleotides successively from the 3'-hydroxy termini of 3'-hydroxy-terminated oligonucleotides.</text>
        <dbReference type="EC" id="3.1.4.1"/>
    </reaction>
</comment>
<dbReference type="SMART" id="SM00990">
    <property type="entry name" value="VRR_NUC"/>
    <property type="match status" value="1"/>
</dbReference>
<comment type="cofactor">
    <cofactor evidence="3">
        <name>Mg(2+)</name>
        <dbReference type="ChEBI" id="CHEBI:18420"/>
    </cofactor>
</comment>
<comment type="cofactor">
    <cofactor evidence="2">
        <name>Mn(2+)</name>
        <dbReference type="ChEBI" id="CHEBI:29035"/>
    </cofactor>
</comment>
<evidence type="ECO:0000256" key="8">
    <source>
        <dbReference type="ARBA" id="ARBA00022801"/>
    </source>
</evidence>
<evidence type="ECO:0000256" key="7">
    <source>
        <dbReference type="ARBA" id="ARBA00022723"/>
    </source>
</evidence>